<protein>
    <submittedName>
        <fullName evidence="3">Uncharacterized protein</fullName>
    </submittedName>
</protein>
<feature type="region of interest" description="Disordered" evidence="1">
    <location>
        <begin position="1"/>
        <end position="25"/>
    </location>
</feature>
<reference evidence="3 4" key="1">
    <citation type="submission" date="2017-03" db="EMBL/GenBank/DDBJ databases">
        <title>Genomic insights into Mycobacterium simiae human colonization.</title>
        <authorList>
            <person name="Steffani J.L."/>
            <person name="Brunck M.E."/>
            <person name="Cruz E."/>
            <person name="Montiel R."/>
            <person name="Barona F."/>
        </authorList>
    </citation>
    <scope>NUCLEOTIDE SEQUENCE [LARGE SCALE GENOMIC DNA]</scope>
    <source>
        <strain evidence="3 4">MsiGto</strain>
    </source>
</reference>
<proteinExistence type="predicted"/>
<gene>
    <name evidence="3" type="ORF">B5M45_27520</name>
</gene>
<name>A0A1X0XN92_MYCSI</name>
<feature type="compositionally biased region" description="Polar residues" evidence="1">
    <location>
        <begin position="1"/>
        <end position="17"/>
    </location>
</feature>
<evidence type="ECO:0000256" key="2">
    <source>
        <dbReference type="SAM" id="Phobius"/>
    </source>
</evidence>
<organism evidence="3 4">
    <name type="scientific">Mycobacterium simiae</name>
    <name type="common">Mycobacterium habana</name>
    <dbReference type="NCBI Taxonomy" id="1784"/>
    <lineage>
        <taxon>Bacteria</taxon>
        <taxon>Bacillati</taxon>
        <taxon>Actinomycetota</taxon>
        <taxon>Actinomycetes</taxon>
        <taxon>Mycobacteriales</taxon>
        <taxon>Mycobacteriaceae</taxon>
        <taxon>Mycobacterium</taxon>
        <taxon>Mycobacterium simiae complex</taxon>
    </lineage>
</organism>
<evidence type="ECO:0000256" key="1">
    <source>
        <dbReference type="SAM" id="MobiDB-lite"/>
    </source>
</evidence>
<keyword evidence="2" id="KW-0472">Membrane</keyword>
<evidence type="ECO:0000313" key="3">
    <source>
        <dbReference type="EMBL" id="ORJ54379.1"/>
    </source>
</evidence>
<accession>A0A1X0XN92</accession>
<feature type="transmembrane region" description="Helical" evidence="2">
    <location>
        <begin position="32"/>
        <end position="58"/>
    </location>
</feature>
<keyword evidence="2" id="KW-1133">Transmembrane helix</keyword>
<evidence type="ECO:0000313" key="4">
    <source>
        <dbReference type="Proteomes" id="UP000193040"/>
    </source>
</evidence>
<feature type="compositionally biased region" description="Gly residues" evidence="1">
    <location>
        <begin position="83"/>
        <end position="105"/>
    </location>
</feature>
<comment type="caution">
    <text evidence="3">The sequence shown here is derived from an EMBL/GenBank/DDBJ whole genome shotgun (WGS) entry which is preliminary data.</text>
</comment>
<feature type="region of interest" description="Disordered" evidence="1">
    <location>
        <begin position="83"/>
        <end position="121"/>
    </location>
</feature>
<sequence length="121" mass="12282">MTQTPEARESINVTGQPNYDARSDRPSRLGQAAAWVGIIAGVVFIVAVILFSGFFLGLSSGGPYSWHRGSNVGRDVSCPMMGSGGMMGPGGGMMGPGGMGPGGPTGPQQTPSTTAPTMPRP</sequence>
<feature type="compositionally biased region" description="Low complexity" evidence="1">
    <location>
        <begin position="106"/>
        <end position="121"/>
    </location>
</feature>
<keyword evidence="4" id="KW-1185">Reference proteome</keyword>
<keyword evidence="2" id="KW-0812">Transmembrane</keyword>
<dbReference type="Proteomes" id="UP000193040">
    <property type="component" value="Unassembled WGS sequence"/>
</dbReference>
<dbReference type="EMBL" id="MZZM01000034">
    <property type="protein sequence ID" value="ORJ54379.1"/>
    <property type="molecule type" value="Genomic_DNA"/>
</dbReference>
<dbReference type="AlphaFoldDB" id="A0A1X0XN92"/>